<dbReference type="InterPro" id="IPR036291">
    <property type="entry name" value="NAD(P)-bd_dom_sf"/>
</dbReference>
<dbReference type="InterPro" id="IPR020843">
    <property type="entry name" value="ER"/>
</dbReference>
<dbReference type="RefSeq" id="WP_359876765.1">
    <property type="nucleotide sequence ID" value="NZ_JBEYHT010000021.1"/>
</dbReference>
<dbReference type="InterPro" id="IPR013154">
    <property type="entry name" value="ADH-like_N"/>
</dbReference>
<dbReference type="InterPro" id="IPR011032">
    <property type="entry name" value="GroES-like_sf"/>
</dbReference>
<dbReference type="Pfam" id="PF08240">
    <property type="entry name" value="ADH_N"/>
    <property type="match status" value="1"/>
</dbReference>
<organism evidence="2 3">
    <name type="scientific">Streptomyces laurentii</name>
    <dbReference type="NCBI Taxonomy" id="39478"/>
    <lineage>
        <taxon>Bacteria</taxon>
        <taxon>Bacillati</taxon>
        <taxon>Actinomycetota</taxon>
        <taxon>Actinomycetes</taxon>
        <taxon>Kitasatosporales</taxon>
        <taxon>Streptomycetaceae</taxon>
        <taxon>Streptomyces</taxon>
    </lineage>
</organism>
<dbReference type="PANTHER" id="PTHR11695:SF294">
    <property type="entry name" value="RETICULON-4-INTERACTING PROTEIN 1, MITOCHONDRIAL"/>
    <property type="match status" value="1"/>
</dbReference>
<feature type="domain" description="Enoyl reductase (ER)" evidence="1">
    <location>
        <begin position="10"/>
        <end position="304"/>
    </location>
</feature>
<dbReference type="PANTHER" id="PTHR11695">
    <property type="entry name" value="ALCOHOL DEHYDROGENASE RELATED"/>
    <property type="match status" value="1"/>
</dbReference>
<dbReference type="AlphaFoldDB" id="A0A160P8Z5"/>
<gene>
    <name evidence="2" type="ORF">SLA_6567</name>
</gene>
<proteinExistence type="predicted"/>
<accession>A0A160P8Z5</accession>
<dbReference type="SUPFAM" id="SSF50129">
    <property type="entry name" value="GroES-like"/>
    <property type="match status" value="1"/>
</dbReference>
<dbReference type="EMBL" id="AP017424">
    <property type="protein sequence ID" value="BAU87433.1"/>
    <property type="molecule type" value="Genomic_DNA"/>
</dbReference>
<evidence type="ECO:0000313" key="2">
    <source>
        <dbReference type="EMBL" id="BAU87433.1"/>
    </source>
</evidence>
<dbReference type="SUPFAM" id="SSF51735">
    <property type="entry name" value="NAD(P)-binding Rossmann-fold domains"/>
    <property type="match status" value="1"/>
</dbReference>
<evidence type="ECO:0000259" key="1">
    <source>
        <dbReference type="SMART" id="SM00829"/>
    </source>
</evidence>
<dbReference type="KEGG" id="slau:SLA_6567"/>
<name>A0A160P8Z5_STRLU</name>
<dbReference type="Proteomes" id="UP000217676">
    <property type="component" value="Chromosome"/>
</dbReference>
<dbReference type="InterPro" id="IPR050700">
    <property type="entry name" value="YIM1/Zinc_Alcohol_DH_Fams"/>
</dbReference>
<dbReference type="GO" id="GO:0016491">
    <property type="term" value="F:oxidoreductase activity"/>
    <property type="evidence" value="ECO:0007669"/>
    <property type="project" value="InterPro"/>
</dbReference>
<keyword evidence="3" id="KW-1185">Reference proteome</keyword>
<dbReference type="Pfam" id="PF13602">
    <property type="entry name" value="ADH_zinc_N_2"/>
    <property type="match status" value="1"/>
</dbReference>
<dbReference type="SMART" id="SM00829">
    <property type="entry name" value="PKS_ER"/>
    <property type="match status" value="1"/>
</dbReference>
<sequence>MKAMALPEYGGPDTLVPMELAEPKVAPGEVLVRVEAAGVNPVDWKLAGGGLDPLMVTHFPLIPGWDVAGVVERNGLDSPEFAPGDEVFAYIRKDSAECGGYAEHVAVPIRMLARKPRTLDWAQTAGLPLAGLTALQSADRVRATAGDTVLVHAAAGGVGSLATQILVARGARVLGTASPANHDFLRGLGAEPVAYGPGLADRVRALAPDGVDAALDYVGGESVDVSVEVLRSPERLASVADPRAADVGGHYVWVRPDGAGLSALAELADAGRLTVVVDRVLPLADAPEAWRLNARGHTRGKLVLAVGDAARAAETP</sequence>
<evidence type="ECO:0000313" key="3">
    <source>
        <dbReference type="Proteomes" id="UP000217676"/>
    </source>
</evidence>
<dbReference type="CDD" id="cd05289">
    <property type="entry name" value="MDR_like_2"/>
    <property type="match status" value="1"/>
</dbReference>
<dbReference type="Gene3D" id="3.40.50.720">
    <property type="entry name" value="NAD(P)-binding Rossmann-like Domain"/>
    <property type="match status" value="1"/>
</dbReference>
<reference evidence="2 3" key="1">
    <citation type="journal article" date="2016" name="Genome Announc.">
        <title>Complete Genome Sequence of Thiostrepton-Producing Streptomyces laurentii ATCC 31255.</title>
        <authorList>
            <person name="Doi K."/>
            <person name="Fujino Y."/>
            <person name="Nagayoshi Y."/>
            <person name="Ohshima T."/>
            <person name="Ogata S."/>
        </authorList>
    </citation>
    <scope>NUCLEOTIDE SEQUENCE [LARGE SCALE GENOMIC DNA]</scope>
    <source>
        <strain evidence="2 3">ATCC 31255</strain>
    </source>
</reference>
<protein>
    <submittedName>
        <fullName evidence="2">Zn-dependent oxidoreductase, NADPH:quinone reductase</fullName>
    </submittedName>
</protein>
<dbReference type="Gene3D" id="3.90.180.10">
    <property type="entry name" value="Medium-chain alcohol dehydrogenases, catalytic domain"/>
    <property type="match status" value="1"/>
</dbReference>